<keyword evidence="4" id="KW-0309">Germination</keyword>
<feature type="transmembrane region" description="Helical" evidence="8">
    <location>
        <begin position="36"/>
        <end position="60"/>
    </location>
</feature>
<evidence type="ECO:0000313" key="10">
    <source>
        <dbReference type="Proteomes" id="UP001357223"/>
    </source>
</evidence>
<dbReference type="NCBIfam" id="TIGR00912">
    <property type="entry name" value="2A0309"/>
    <property type="match status" value="1"/>
</dbReference>
<accession>A0ABZ2CC44</accession>
<gene>
    <name evidence="9" type="ORF">R4Z09_29985</name>
</gene>
<proteinExistence type="inferred from homology"/>
<dbReference type="PANTHER" id="PTHR34975:SF2">
    <property type="entry name" value="SPORE GERMINATION PROTEIN A2"/>
    <property type="match status" value="1"/>
</dbReference>
<dbReference type="EMBL" id="CP137640">
    <property type="protein sequence ID" value="WVX81332.1"/>
    <property type="molecule type" value="Genomic_DNA"/>
</dbReference>
<reference evidence="9 10" key="1">
    <citation type="submission" date="2023-10" db="EMBL/GenBank/DDBJ databases">
        <title>Niallia locisalis sp.nov. isolated from a salt pond sample.</title>
        <authorList>
            <person name="Li X.-J."/>
            <person name="Dong L."/>
        </authorList>
    </citation>
    <scope>NUCLEOTIDE SEQUENCE [LARGE SCALE GENOMIC DNA]</scope>
    <source>
        <strain evidence="9 10">DSM 29761</strain>
    </source>
</reference>
<dbReference type="Proteomes" id="UP001357223">
    <property type="component" value="Chromosome"/>
</dbReference>
<dbReference type="RefSeq" id="WP_338450260.1">
    <property type="nucleotide sequence ID" value="NZ_CP137640.1"/>
</dbReference>
<feature type="transmembrane region" description="Helical" evidence="8">
    <location>
        <begin position="267"/>
        <end position="292"/>
    </location>
</feature>
<keyword evidence="7 8" id="KW-0472">Membrane</keyword>
<dbReference type="PANTHER" id="PTHR34975">
    <property type="entry name" value="SPORE GERMINATION PROTEIN A2"/>
    <property type="match status" value="1"/>
</dbReference>
<evidence type="ECO:0000256" key="8">
    <source>
        <dbReference type="SAM" id="Phobius"/>
    </source>
</evidence>
<evidence type="ECO:0000313" key="9">
    <source>
        <dbReference type="EMBL" id="WVX81332.1"/>
    </source>
</evidence>
<evidence type="ECO:0000256" key="5">
    <source>
        <dbReference type="ARBA" id="ARBA00022692"/>
    </source>
</evidence>
<evidence type="ECO:0000256" key="2">
    <source>
        <dbReference type="ARBA" id="ARBA00007998"/>
    </source>
</evidence>
<sequence>MKITGLQIYWIMVSILIGNTVLITVSPAIQQAKQDVWISFLIAGLGGVLIVFLAAKTALLHPKHTLIEYSKLIFGRWIGAIIAILYLVYWYSVIGDILGEFAEFVNSILLPKTPPWVLFLTILLLMIYIAYLGGIEGVGRCSEVFGPIILASFLFLIAFTLPNIHLDRLLPVYTDTGLFPIVRGSLYPLSFFGESVSMLMLISFMDQPEQGTQRAVWGVWSAVVLVNITAVCVILVFGPEVAANLKYSAFESIRFINVMNFIQNLEILAVLIWVLSLFVKLSLYFIMAAYGTAQLLHIKNWKKLIWIVASISFLLATFFSNHSLYGMEYMEYFWLPVVLSLNMAGIPLLLWIVGSLRKKKGASKTSNGSST</sequence>
<organism evidence="9 10">
    <name type="scientific">Niallia oryzisoli</name>
    <dbReference type="NCBI Taxonomy" id="1737571"/>
    <lineage>
        <taxon>Bacteria</taxon>
        <taxon>Bacillati</taxon>
        <taxon>Bacillota</taxon>
        <taxon>Bacilli</taxon>
        <taxon>Bacillales</taxon>
        <taxon>Bacillaceae</taxon>
        <taxon>Niallia</taxon>
    </lineage>
</organism>
<feature type="transmembrane region" description="Helical" evidence="8">
    <location>
        <begin position="144"/>
        <end position="166"/>
    </location>
</feature>
<comment type="subcellular location">
    <subcellularLocation>
        <location evidence="1">Membrane</location>
        <topology evidence="1">Multi-pass membrane protein</topology>
    </subcellularLocation>
</comment>
<name>A0ABZ2CC44_9BACI</name>
<evidence type="ECO:0000256" key="1">
    <source>
        <dbReference type="ARBA" id="ARBA00004141"/>
    </source>
</evidence>
<dbReference type="InterPro" id="IPR004761">
    <property type="entry name" value="Spore_GerAB"/>
</dbReference>
<feature type="transmembrane region" description="Helical" evidence="8">
    <location>
        <begin position="304"/>
        <end position="320"/>
    </location>
</feature>
<feature type="transmembrane region" description="Helical" evidence="8">
    <location>
        <begin position="217"/>
        <end position="238"/>
    </location>
</feature>
<keyword evidence="6 8" id="KW-1133">Transmembrane helix</keyword>
<feature type="transmembrane region" description="Helical" evidence="8">
    <location>
        <begin position="113"/>
        <end position="132"/>
    </location>
</feature>
<feature type="transmembrane region" description="Helical" evidence="8">
    <location>
        <begin position="7"/>
        <end position="30"/>
    </location>
</feature>
<dbReference type="Pfam" id="PF03845">
    <property type="entry name" value="Spore_permease"/>
    <property type="match status" value="1"/>
</dbReference>
<evidence type="ECO:0000256" key="4">
    <source>
        <dbReference type="ARBA" id="ARBA00022544"/>
    </source>
</evidence>
<feature type="transmembrane region" description="Helical" evidence="8">
    <location>
        <begin position="186"/>
        <end position="205"/>
    </location>
</feature>
<protein>
    <submittedName>
        <fullName evidence="9">Endospore germination permease</fullName>
    </submittedName>
</protein>
<evidence type="ECO:0000256" key="6">
    <source>
        <dbReference type="ARBA" id="ARBA00022989"/>
    </source>
</evidence>
<keyword evidence="5 8" id="KW-0812">Transmembrane</keyword>
<keyword evidence="3" id="KW-0813">Transport</keyword>
<keyword evidence="10" id="KW-1185">Reference proteome</keyword>
<feature type="transmembrane region" description="Helical" evidence="8">
    <location>
        <begin position="332"/>
        <end position="354"/>
    </location>
</feature>
<evidence type="ECO:0000256" key="3">
    <source>
        <dbReference type="ARBA" id="ARBA00022448"/>
    </source>
</evidence>
<evidence type="ECO:0000256" key="7">
    <source>
        <dbReference type="ARBA" id="ARBA00023136"/>
    </source>
</evidence>
<dbReference type="Gene3D" id="1.20.1740.10">
    <property type="entry name" value="Amino acid/polyamine transporter I"/>
    <property type="match status" value="1"/>
</dbReference>
<comment type="similarity">
    <text evidence="2">Belongs to the amino acid-polyamine-organocation (APC) superfamily. Spore germination protein (SGP) (TC 2.A.3.9) family.</text>
</comment>
<feature type="transmembrane region" description="Helical" evidence="8">
    <location>
        <begin position="72"/>
        <end position="93"/>
    </location>
</feature>